<feature type="region of interest" description="Disordered" evidence="1">
    <location>
        <begin position="72"/>
        <end position="123"/>
    </location>
</feature>
<evidence type="ECO:0000256" key="1">
    <source>
        <dbReference type="SAM" id="MobiDB-lite"/>
    </source>
</evidence>
<accession>A0A7T5UI71</accession>
<sequence length="173" mass="19131">MESRLDSIFRTNFRQAENADARLEIKRDESEEGRKRKERGKDGEKDGAEWEDVTTLSVPALQQFLLALISPNTPLPQATPAGPGTPESLSPQQKTAHHAAHAYQTTARQQQPSTAASTVQDNPALSIEENRAIHRLLKDLDTLLQQNITTIVLRKEGSFLESLQKAVTAAQPL</sequence>
<proteinExistence type="predicted"/>
<gene>
    <name evidence="2" type="ORF">HYS17_00875</name>
</gene>
<feature type="compositionally biased region" description="Polar residues" evidence="1">
    <location>
        <begin position="112"/>
        <end position="123"/>
    </location>
</feature>
<name>A0A7T5UI71_9BACT</name>
<dbReference type="EMBL" id="CP066681">
    <property type="protein sequence ID" value="QQG36378.1"/>
    <property type="molecule type" value="Genomic_DNA"/>
</dbReference>
<dbReference type="AlphaFoldDB" id="A0A7T5UI71"/>
<protein>
    <submittedName>
        <fullName evidence="2">Uncharacterized protein</fullName>
    </submittedName>
</protein>
<reference evidence="2 3" key="1">
    <citation type="submission" date="2020-07" db="EMBL/GenBank/DDBJ databases">
        <title>Huge and variable diversity of episymbiotic CPR bacteria and DPANN archaea in groundwater ecosystems.</title>
        <authorList>
            <person name="He C.Y."/>
            <person name="Keren R."/>
            <person name="Whittaker M."/>
            <person name="Farag I.F."/>
            <person name="Doudna J."/>
            <person name="Cate J.H.D."/>
            <person name="Banfield J.F."/>
        </authorList>
    </citation>
    <scope>NUCLEOTIDE SEQUENCE [LARGE SCALE GENOMIC DNA]</scope>
    <source>
        <strain evidence="2">NC_groundwater_70_Ag_B-0.1um_54_66</strain>
    </source>
</reference>
<feature type="compositionally biased region" description="Basic and acidic residues" evidence="1">
    <location>
        <begin position="24"/>
        <end position="48"/>
    </location>
</feature>
<dbReference type="Proteomes" id="UP000595362">
    <property type="component" value="Chromosome"/>
</dbReference>
<feature type="compositionally biased region" description="Low complexity" evidence="1">
    <location>
        <begin position="101"/>
        <end position="111"/>
    </location>
</feature>
<evidence type="ECO:0000313" key="2">
    <source>
        <dbReference type="EMBL" id="QQG36378.1"/>
    </source>
</evidence>
<evidence type="ECO:0000313" key="3">
    <source>
        <dbReference type="Proteomes" id="UP000595362"/>
    </source>
</evidence>
<feature type="region of interest" description="Disordered" evidence="1">
    <location>
        <begin position="24"/>
        <end position="51"/>
    </location>
</feature>
<organism evidence="2 3">
    <name type="scientific">Micavibrio aeruginosavorus</name>
    <dbReference type="NCBI Taxonomy" id="349221"/>
    <lineage>
        <taxon>Bacteria</taxon>
        <taxon>Pseudomonadati</taxon>
        <taxon>Bdellovibrionota</taxon>
        <taxon>Bdellovibrionia</taxon>
        <taxon>Bdellovibrionales</taxon>
        <taxon>Pseudobdellovibrionaceae</taxon>
        <taxon>Micavibrio</taxon>
    </lineage>
</organism>